<reference evidence="2 3" key="1">
    <citation type="submission" date="2024-01" db="EMBL/GenBank/DDBJ databases">
        <authorList>
            <person name="Waweru B."/>
        </authorList>
    </citation>
    <scope>NUCLEOTIDE SEQUENCE [LARGE SCALE GENOMIC DNA]</scope>
</reference>
<feature type="transmembrane region" description="Helical" evidence="1">
    <location>
        <begin position="61"/>
        <end position="79"/>
    </location>
</feature>
<dbReference type="EMBL" id="CAWUPB010000850">
    <property type="protein sequence ID" value="CAK7325172.1"/>
    <property type="molecule type" value="Genomic_DNA"/>
</dbReference>
<evidence type="ECO:0000313" key="3">
    <source>
        <dbReference type="Proteomes" id="UP001314170"/>
    </source>
</evidence>
<comment type="caution">
    <text evidence="2">The sequence shown here is derived from an EMBL/GenBank/DDBJ whole genome shotgun (WGS) entry which is preliminary data.</text>
</comment>
<gene>
    <name evidence="2" type="ORF">DCAF_LOCUS2844</name>
</gene>
<dbReference type="PANTHER" id="PTHR34189:SF10">
    <property type="entry name" value="TRANSMEMBRANE PROTEIN"/>
    <property type="match status" value="1"/>
</dbReference>
<evidence type="ECO:0000313" key="2">
    <source>
        <dbReference type="EMBL" id="CAK7325172.1"/>
    </source>
</evidence>
<protein>
    <submittedName>
        <fullName evidence="2">Uncharacterized protein</fullName>
    </submittedName>
</protein>
<organism evidence="2 3">
    <name type="scientific">Dovyalis caffra</name>
    <dbReference type="NCBI Taxonomy" id="77055"/>
    <lineage>
        <taxon>Eukaryota</taxon>
        <taxon>Viridiplantae</taxon>
        <taxon>Streptophyta</taxon>
        <taxon>Embryophyta</taxon>
        <taxon>Tracheophyta</taxon>
        <taxon>Spermatophyta</taxon>
        <taxon>Magnoliopsida</taxon>
        <taxon>eudicotyledons</taxon>
        <taxon>Gunneridae</taxon>
        <taxon>Pentapetalae</taxon>
        <taxon>rosids</taxon>
        <taxon>fabids</taxon>
        <taxon>Malpighiales</taxon>
        <taxon>Salicaceae</taxon>
        <taxon>Flacourtieae</taxon>
        <taxon>Dovyalis</taxon>
    </lineage>
</organism>
<accession>A0AAV1QTS6</accession>
<dbReference type="Proteomes" id="UP001314170">
    <property type="component" value="Unassembled WGS sequence"/>
</dbReference>
<keyword evidence="1" id="KW-0812">Transmembrane</keyword>
<dbReference type="AlphaFoldDB" id="A0AAV1QTS6"/>
<sequence length="85" mass="9245">MYRSASSSRASSHEFLVNLAPASDVSSLTATAFTELPTYGPISVVTKKDLALHHKSMGEKAIHLIPVVLVICALTLWIFSYPDKL</sequence>
<dbReference type="PANTHER" id="PTHR34189">
    <property type="entry name" value="TRANSMEMBRANE PROTEIN"/>
    <property type="match status" value="1"/>
</dbReference>
<keyword evidence="3" id="KW-1185">Reference proteome</keyword>
<keyword evidence="1" id="KW-0472">Membrane</keyword>
<proteinExistence type="predicted"/>
<keyword evidence="1" id="KW-1133">Transmembrane helix</keyword>
<name>A0AAV1QTS6_9ROSI</name>
<evidence type="ECO:0000256" key="1">
    <source>
        <dbReference type="SAM" id="Phobius"/>
    </source>
</evidence>